<organism evidence="1 2">
    <name type="scientific">Dentiscutata erythropus</name>
    <dbReference type="NCBI Taxonomy" id="1348616"/>
    <lineage>
        <taxon>Eukaryota</taxon>
        <taxon>Fungi</taxon>
        <taxon>Fungi incertae sedis</taxon>
        <taxon>Mucoromycota</taxon>
        <taxon>Glomeromycotina</taxon>
        <taxon>Glomeromycetes</taxon>
        <taxon>Diversisporales</taxon>
        <taxon>Gigasporaceae</taxon>
        <taxon>Dentiscutata</taxon>
    </lineage>
</organism>
<dbReference type="OrthoDB" id="76567at2759"/>
<feature type="non-terminal residue" evidence="1">
    <location>
        <position position="197"/>
    </location>
</feature>
<proteinExistence type="predicted"/>
<keyword evidence="2" id="KW-1185">Reference proteome</keyword>
<name>A0A9N9JKD2_9GLOM</name>
<dbReference type="AlphaFoldDB" id="A0A9N9JKD2"/>
<protein>
    <submittedName>
        <fullName evidence="1">5515_t:CDS:1</fullName>
    </submittedName>
</protein>
<sequence length="197" mass="21587">CIGLEHISARQPDASFIPSRLSKPSPNPSDAQGNPWPTIVFEVARSQSLANVVQKVNSYSAPASLNSSVTCCKFTNSLHFYSFNISSCILDSVINFVVEQASKQVMHWEDTGQFKCLLNNNYPSLPNKIGGFFQLEFGTISGHGALYNGCSAHGMRTLMIARECAYEGCTPPYPPYPIAGNVVIDLFDIQEAIFSMH</sequence>
<gene>
    <name evidence="1" type="ORF">DERYTH_LOCUS20455</name>
</gene>
<reference evidence="1" key="1">
    <citation type="submission" date="2021-06" db="EMBL/GenBank/DDBJ databases">
        <authorList>
            <person name="Kallberg Y."/>
            <person name="Tangrot J."/>
            <person name="Rosling A."/>
        </authorList>
    </citation>
    <scope>NUCLEOTIDE SEQUENCE</scope>
    <source>
        <strain evidence="1">MA453B</strain>
    </source>
</reference>
<evidence type="ECO:0000313" key="2">
    <source>
        <dbReference type="Proteomes" id="UP000789405"/>
    </source>
</evidence>
<comment type="caution">
    <text evidence="1">The sequence shown here is derived from an EMBL/GenBank/DDBJ whole genome shotgun (WGS) entry which is preliminary data.</text>
</comment>
<dbReference type="Proteomes" id="UP000789405">
    <property type="component" value="Unassembled WGS sequence"/>
</dbReference>
<evidence type="ECO:0000313" key="1">
    <source>
        <dbReference type="EMBL" id="CAG8786217.1"/>
    </source>
</evidence>
<dbReference type="EMBL" id="CAJVPY010024130">
    <property type="protein sequence ID" value="CAG8786217.1"/>
    <property type="molecule type" value="Genomic_DNA"/>
</dbReference>
<accession>A0A9N9JKD2</accession>